<feature type="domain" description="Aldehyde dehydrogenase" evidence="9">
    <location>
        <begin position="153"/>
        <end position="389"/>
    </location>
</feature>
<dbReference type="Pfam" id="PF00171">
    <property type="entry name" value="Aldedh"/>
    <property type="match status" value="1"/>
</dbReference>
<dbReference type="InterPro" id="IPR016161">
    <property type="entry name" value="Ald_DH/histidinol_DH"/>
</dbReference>
<gene>
    <name evidence="10" type="ORF">NP493_87g05003</name>
</gene>
<organism evidence="10 11">
    <name type="scientific">Ridgeia piscesae</name>
    <name type="common">Tubeworm</name>
    <dbReference type="NCBI Taxonomy" id="27915"/>
    <lineage>
        <taxon>Eukaryota</taxon>
        <taxon>Metazoa</taxon>
        <taxon>Spiralia</taxon>
        <taxon>Lophotrochozoa</taxon>
        <taxon>Annelida</taxon>
        <taxon>Polychaeta</taxon>
        <taxon>Sedentaria</taxon>
        <taxon>Canalipalpata</taxon>
        <taxon>Sabellida</taxon>
        <taxon>Siboglinidae</taxon>
        <taxon>Ridgeia</taxon>
    </lineage>
</organism>
<proteinExistence type="inferred from homology"/>
<dbReference type="CDD" id="cd07103">
    <property type="entry name" value="ALDH_F5_SSADH_GabD"/>
    <property type="match status" value="1"/>
</dbReference>
<evidence type="ECO:0000256" key="1">
    <source>
        <dbReference type="ARBA" id="ARBA00005176"/>
    </source>
</evidence>
<dbReference type="InterPro" id="IPR016163">
    <property type="entry name" value="Ald_DH_C"/>
</dbReference>
<accession>A0AAD9P942</accession>
<evidence type="ECO:0000256" key="5">
    <source>
        <dbReference type="ARBA" id="ARBA00023002"/>
    </source>
</evidence>
<dbReference type="InterPro" id="IPR016162">
    <property type="entry name" value="Ald_DH_N"/>
</dbReference>
<evidence type="ECO:0000256" key="6">
    <source>
        <dbReference type="ARBA" id="ARBA00030806"/>
    </source>
</evidence>
<dbReference type="GO" id="GO:0009450">
    <property type="term" value="P:gamma-aminobutyric acid catabolic process"/>
    <property type="evidence" value="ECO:0007669"/>
    <property type="project" value="TreeGrafter"/>
</dbReference>
<dbReference type="PROSITE" id="PS00070">
    <property type="entry name" value="ALDEHYDE_DEHYDR_CYS"/>
    <property type="match status" value="1"/>
</dbReference>
<comment type="similarity">
    <text evidence="2 8">Belongs to the aldehyde dehydrogenase family.</text>
</comment>
<keyword evidence="11" id="KW-1185">Reference proteome</keyword>
<reference evidence="10" key="1">
    <citation type="journal article" date="2023" name="Mol. Biol. Evol.">
        <title>Third-Generation Sequencing Reveals the Adaptive Role of the Epigenome in Three Deep-Sea Polychaetes.</title>
        <authorList>
            <person name="Perez M."/>
            <person name="Aroh O."/>
            <person name="Sun Y."/>
            <person name="Lan Y."/>
            <person name="Juniper S.K."/>
            <person name="Young C.R."/>
            <person name="Angers B."/>
            <person name="Qian P.Y."/>
        </authorList>
    </citation>
    <scope>NUCLEOTIDE SEQUENCE</scope>
    <source>
        <strain evidence="10">R07B-5</strain>
    </source>
</reference>
<dbReference type="InterPro" id="IPR050740">
    <property type="entry name" value="Aldehyde_DH_Superfamily"/>
</dbReference>
<evidence type="ECO:0000256" key="3">
    <source>
        <dbReference type="ARBA" id="ARBA00013051"/>
    </source>
</evidence>
<evidence type="ECO:0000313" key="11">
    <source>
        <dbReference type="Proteomes" id="UP001209878"/>
    </source>
</evidence>
<evidence type="ECO:0000256" key="4">
    <source>
        <dbReference type="ARBA" id="ARBA00019842"/>
    </source>
</evidence>
<name>A0AAD9P942_RIDPI</name>
<dbReference type="InterPro" id="IPR016160">
    <property type="entry name" value="Ald_DH_CS_CYS"/>
</dbReference>
<feature type="active site" evidence="7">
    <location>
        <position position="167"/>
    </location>
</feature>
<dbReference type="InterPro" id="IPR029510">
    <property type="entry name" value="Ald_DH_CS_GLU"/>
</dbReference>
<dbReference type="InterPro" id="IPR015590">
    <property type="entry name" value="Aldehyde_DH_dom"/>
</dbReference>
<dbReference type="PANTHER" id="PTHR43353">
    <property type="entry name" value="SUCCINATE-SEMIALDEHYDE DEHYDROGENASE, MITOCHONDRIAL"/>
    <property type="match status" value="1"/>
</dbReference>
<dbReference type="FunFam" id="3.40.605.10:FF:000026">
    <property type="entry name" value="Aldehyde dehydrogenase, putative"/>
    <property type="match status" value="1"/>
</dbReference>
<dbReference type="GO" id="GO:0005739">
    <property type="term" value="C:mitochondrion"/>
    <property type="evidence" value="ECO:0007669"/>
    <property type="project" value="TreeGrafter"/>
</dbReference>
<keyword evidence="5 8" id="KW-0560">Oxidoreductase</keyword>
<dbReference type="PROSITE" id="PS00687">
    <property type="entry name" value="ALDEHYDE_DEHYDR_GLU"/>
    <property type="match status" value="1"/>
</dbReference>
<dbReference type="GO" id="GO:0004777">
    <property type="term" value="F:succinate-semialdehyde dehydrogenase (NAD+) activity"/>
    <property type="evidence" value="ECO:0007669"/>
    <property type="project" value="UniProtKB-EC"/>
</dbReference>
<evidence type="ECO:0000259" key="9">
    <source>
        <dbReference type="Pfam" id="PF00171"/>
    </source>
</evidence>
<evidence type="ECO:0000256" key="7">
    <source>
        <dbReference type="PROSITE-ProRule" id="PRU10007"/>
    </source>
</evidence>
<dbReference type="EC" id="1.2.1.24" evidence="3"/>
<protein>
    <recommendedName>
        <fullName evidence="4">Succinate-semialdehyde dehydrogenase, mitochondrial</fullName>
        <ecNumber evidence="3">1.2.1.24</ecNumber>
    </recommendedName>
    <alternativeName>
        <fullName evidence="6">NAD(+)-dependent succinic semialdehyde dehydrogenase</fullName>
    </alternativeName>
</protein>
<dbReference type="Proteomes" id="UP001209878">
    <property type="component" value="Unassembled WGS sequence"/>
</dbReference>
<dbReference type="FunFam" id="3.40.605.10:FF:000063">
    <property type="entry name" value="Succinate-semialdehyde dehydrogenase, mitochondrial"/>
    <property type="match status" value="1"/>
</dbReference>
<dbReference type="EMBL" id="JAODUO010000086">
    <property type="protein sequence ID" value="KAK2190191.1"/>
    <property type="molecule type" value="Genomic_DNA"/>
</dbReference>
<evidence type="ECO:0000256" key="8">
    <source>
        <dbReference type="RuleBase" id="RU003345"/>
    </source>
</evidence>
<dbReference type="AlphaFoldDB" id="A0AAD9P942"/>
<dbReference type="Gene3D" id="3.40.605.10">
    <property type="entry name" value="Aldehyde Dehydrogenase, Chain A, domain 1"/>
    <property type="match status" value="2"/>
</dbReference>
<evidence type="ECO:0000256" key="2">
    <source>
        <dbReference type="ARBA" id="ARBA00009986"/>
    </source>
</evidence>
<evidence type="ECO:0000313" key="10">
    <source>
        <dbReference type="EMBL" id="KAK2190191.1"/>
    </source>
</evidence>
<comment type="caution">
    <text evidence="10">The sequence shown here is derived from an EMBL/GenBank/DDBJ whole genome shotgun (WGS) entry which is preliminary data.</text>
</comment>
<comment type="pathway">
    <text evidence="1">Amino-acid degradation; 4-aminobutanoate degradation.</text>
</comment>
<dbReference type="SUPFAM" id="SSF53720">
    <property type="entry name" value="ALDH-like"/>
    <property type="match status" value="1"/>
</dbReference>
<sequence length="396" mass="42483">MARVLVAHRILGSQFDVALRQVAAMQTRAFRTLLRDKAYVNGQWVGAANGATFEGETTGPEAKGEVAYGAGFVEWFSEEARRMYGETIPSPAPNKRIVTIKQPVGVAAMITPWNFPNAMITRKVAPALAAGCTVVVKPSEDTPYSALALCEILLRQAAGTVKAVSMELGGNAPFIVFDSANIDQAVQGAMACKYRASGQTCVCANRFLVQEGIYEKFIKALKQAVEAQKVGDGFDADVTQGPLINEDAVRKVEQHVEDAKSKGATVVTGGKRHAHGGSFFEPTILANVTTDMLSCQEEVFGPVAPVVKFKTEEEALEIANNTNVGLAGYFFSNDIAQIWRVAERMEVGMVGINEGIISAPEAPFGGVKQSGLGREGSKYGINEYLEVKYLCFGGLI</sequence>
<dbReference type="FunFam" id="3.40.309.10:FF:000004">
    <property type="entry name" value="Succinate-semialdehyde dehydrogenase I"/>
    <property type="match status" value="1"/>
</dbReference>
<dbReference type="PANTHER" id="PTHR43353:SF5">
    <property type="entry name" value="SUCCINATE-SEMIALDEHYDE DEHYDROGENASE, MITOCHONDRIAL"/>
    <property type="match status" value="1"/>
</dbReference>
<dbReference type="Gene3D" id="3.40.309.10">
    <property type="entry name" value="Aldehyde Dehydrogenase, Chain A, domain 2"/>
    <property type="match status" value="1"/>
</dbReference>